<dbReference type="PRINTS" id="PR00690">
    <property type="entry name" value="ADHESNFAMILY"/>
</dbReference>
<reference evidence="4 5" key="1">
    <citation type="submission" date="2018-02" db="EMBL/GenBank/DDBJ databases">
        <title>Complete genome of Nitrosopumilus ureaphilus PS0.</title>
        <authorList>
            <person name="Qin W."/>
            <person name="Zheng Y."/>
            <person name="Stahl D.A."/>
        </authorList>
    </citation>
    <scope>NUCLEOTIDE SEQUENCE [LARGE SCALE GENOMIC DNA]</scope>
    <source>
        <strain evidence="4 5">PS0</strain>
    </source>
</reference>
<dbReference type="EMBL" id="CP026995">
    <property type="protein sequence ID" value="QLH05942.1"/>
    <property type="molecule type" value="Genomic_DNA"/>
</dbReference>
<dbReference type="GeneID" id="56066747"/>
<dbReference type="SUPFAM" id="SSF53807">
    <property type="entry name" value="Helical backbone' metal receptor"/>
    <property type="match status" value="1"/>
</dbReference>
<keyword evidence="3" id="KW-0732">Signal</keyword>
<dbReference type="Pfam" id="PF01297">
    <property type="entry name" value="ZnuA"/>
    <property type="match status" value="1"/>
</dbReference>
<dbReference type="KEGG" id="nue:C5F50_01750"/>
<gene>
    <name evidence="4" type="ORF">C5F50_01750</name>
</gene>
<keyword evidence="2" id="KW-0813">Transport</keyword>
<dbReference type="InterPro" id="IPR006127">
    <property type="entry name" value="ZnuA-like"/>
</dbReference>
<dbReference type="OrthoDB" id="50488at2157"/>
<sequence length="311" mass="35192">MNKQSKMAIIAIAVVIPLVSLFVWSSDPNNNLQESSVETKGEKIQILASFYPLYEFTKEVGKDKVDVSVLVSPGVEPHDWEPTVKDIQKMQNADLVIINGLGFEQWVKDVSTINQQVKMVDTSFGITPIRTNSDSTDESELNFDPHIWLNPQTIKIQVINIASALKEADPENSEYYTDNTKQYLAKIDSADKEIREELAQCSKKDFIAFHDAFSYFAKEYSLNQHTVVDSLDPFGDPSPRNIENVINTARELDIKIIFTEEFVNPKMSQVIADELGGQVLVLSPLEIQEEGKTFLDRLKENKENLKKTLCD</sequence>
<protein>
    <submittedName>
        <fullName evidence="4">ABC transporter substrate-binding protein</fullName>
    </submittedName>
</protein>
<dbReference type="RefSeq" id="WP_179372005.1">
    <property type="nucleotide sequence ID" value="NZ_CP026995.1"/>
</dbReference>
<dbReference type="InterPro" id="IPR006129">
    <property type="entry name" value="AdhesinB"/>
</dbReference>
<accession>A0A7D5RAB8</accession>
<evidence type="ECO:0000256" key="3">
    <source>
        <dbReference type="ARBA" id="ARBA00022729"/>
    </source>
</evidence>
<dbReference type="Gene3D" id="3.40.50.1980">
    <property type="entry name" value="Nitrogenase molybdenum iron protein domain"/>
    <property type="match status" value="2"/>
</dbReference>
<dbReference type="AlphaFoldDB" id="A0A7D5RAB8"/>
<dbReference type="GO" id="GO:0007155">
    <property type="term" value="P:cell adhesion"/>
    <property type="evidence" value="ECO:0007669"/>
    <property type="project" value="InterPro"/>
</dbReference>
<proteinExistence type="inferred from homology"/>
<dbReference type="GO" id="GO:0030001">
    <property type="term" value="P:metal ion transport"/>
    <property type="evidence" value="ECO:0007669"/>
    <property type="project" value="InterPro"/>
</dbReference>
<keyword evidence="5" id="KW-1185">Reference proteome</keyword>
<evidence type="ECO:0000313" key="5">
    <source>
        <dbReference type="Proteomes" id="UP000509478"/>
    </source>
</evidence>
<evidence type="ECO:0000256" key="1">
    <source>
        <dbReference type="ARBA" id="ARBA00011028"/>
    </source>
</evidence>
<dbReference type="PRINTS" id="PR00691">
    <property type="entry name" value="ADHESINB"/>
</dbReference>
<organism evidence="4 5">
    <name type="scientific">Nitrosopumilus ureiphilus</name>
    <dbReference type="NCBI Taxonomy" id="1470067"/>
    <lineage>
        <taxon>Archaea</taxon>
        <taxon>Nitrososphaerota</taxon>
        <taxon>Nitrososphaeria</taxon>
        <taxon>Nitrosopumilales</taxon>
        <taxon>Nitrosopumilaceae</taxon>
        <taxon>Nitrosopumilus</taxon>
    </lineage>
</organism>
<evidence type="ECO:0000313" key="4">
    <source>
        <dbReference type="EMBL" id="QLH05942.1"/>
    </source>
</evidence>
<dbReference type="PANTHER" id="PTHR42953:SF3">
    <property type="entry name" value="HIGH-AFFINITY ZINC UPTAKE SYSTEM PROTEIN ZNUA"/>
    <property type="match status" value="1"/>
</dbReference>
<dbReference type="InterPro" id="IPR006128">
    <property type="entry name" value="Lipoprotein_PsaA-like"/>
</dbReference>
<comment type="similarity">
    <text evidence="1">Belongs to the bacterial solute-binding protein 9 family.</text>
</comment>
<dbReference type="PANTHER" id="PTHR42953">
    <property type="entry name" value="HIGH-AFFINITY ZINC UPTAKE SYSTEM PROTEIN ZNUA-RELATED"/>
    <property type="match status" value="1"/>
</dbReference>
<name>A0A7D5RAB8_9ARCH</name>
<dbReference type="Proteomes" id="UP000509478">
    <property type="component" value="Chromosome"/>
</dbReference>
<evidence type="ECO:0000256" key="2">
    <source>
        <dbReference type="ARBA" id="ARBA00022448"/>
    </source>
</evidence>
<dbReference type="GO" id="GO:0046872">
    <property type="term" value="F:metal ion binding"/>
    <property type="evidence" value="ECO:0007669"/>
    <property type="project" value="InterPro"/>
</dbReference>
<dbReference type="InterPro" id="IPR050492">
    <property type="entry name" value="Bact_metal-bind_prot9"/>
</dbReference>